<reference evidence="1 2" key="1">
    <citation type="submission" date="2013-08" db="EMBL/GenBank/DDBJ databases">
        <authorList>
            <person name="Weinstock G."/>
            <person name="Sodergren E."/>
            <person name="Wylie T."/>
            <person name="Fulton L."/>
            <person name="Fulton R."/>
            <person name="Fronick C."/>
            <person name="O'Laughlin M."/>
            <person name="Godfrey J."/>
            <person name="Miner T."/>
            <person name="Herter B."/>
            <person name="Appelbaum E."/>
            <person name="Cordes M."/>
            <person name="Lek S."/>
            <person name="Wollam A."/>
            <person name="Pepin K.H."/>
            <person name="Palsikar V.B."/>
            <person name="Mitreva M."/>
            <person name="Wilson R.K."/>
        </authorList>
    </citation>
    <scope>NUCLEOTIDE SEQUENCE [LARGE SCALE GENOMIC DNA]</scope>
    <source>
        <strain evidence="1 2">ATCC 12856</strain>
    </source>
</reference>
<gene>
    <name evidence="1" type="ORF">HMPREF0083_02333</name>
</gene>
<comment type="caution">
    <text evidence="1">The sequence shown here is derived from an EMBL/GenBank/DDBJ whole genome shotgun (WGS) entry which is preliminary data.</text>
</comment>
<evidence type="ECO:0000313" key="2">
    <source>
        <dbReference type="Proteomes" id="UP000016511"/>
    </source>
</evidence>
<name>U1X3R9_ANEAE</name>
<sequence>MYKAPSDVFSDTLEGAFFVLQQVNLVTVLNKSVFAFSQTFQEILSK</sequence>
<protein>
    <submittedName>
        <fullName evidence="1">Uncharacterized protein</fullName>
    </submittedName>
</protein>
<dbReference type="STRING" id="649747.HMPREF0083_02333"/>
<dbReference type="AlphaFoldDB" id="U1X3R9"/>
<dbReference type="EMBL" id="AWSJ01000146">
    <property type="protein sequence ID" value="ERI09625.1"/>
    <property type="molecule type" value="Genomic_DNA"/>
</dbReference>
<accession>U1X3R9</accession>
<organism evidence="1 2">
    <name type="scientific">Aneurinibacillus aneurinilyticus ATCC 12856</name>
    <dbReference type="NCBI Taxonomy" id="649747"/>
    <lineage>
        <taxon>Bacteria</taxon>
        <taxon>Bacillati</taxon>
        <taxon>Bacillota</taxon>
        <taxon>Bacilli</taxon>
        <taxon>Bacillales</taxon>
        <taxon>Paenibacillaceae</taxon>
        <taxon>Aneurinibacillus group</taxon>
        <taxon>Aneurinibacillus</taxon>
    </lineage>
</organism>
<dbReference type="Proteomes" id="UP000016511">
    <property type="component" value="Unassembled WGS sequence"/>
</dbReference>
<evidence type="ECO:0000313" key="1">
    <source>
        <dbReference type="EMBL" id="ERI09625.1"/>
    </source>
</evidence>
<dbReference type="PATRIC" id="fig|649747.3.peg.2119"/>
<keyword evidence="2" id="KW-1185">Reference proteome</keyword>
<dbReference type="HOGENOM" id="CLU_3179521_0_0_9"/>
<proteinExistence type="predicted"/>